<organism evidence="2 3">
    <name type="scientific">Strongylus vulgaris</name>
    <name type="common">Blood worm</name>
    <dbReference type="NCBI Taxonomy" id="40348"/>
    <lineage>
        <taxon>Eukaryota</taxon>
        <taxon>Metazoa</taxon>
        <taxon>Ecdysozoa</taxon>
        <taxon>Nematoda</taxon>
        <taxon>Chromadorea</taxon>
        <taxon>Rhabditida</taxon>
        <taxon>Rhabditina</taxon>
        <taxon>Rhabditomorpha</taxon>
        <taxon>Strongyloidea</taxon>
        <taxon>Strongylidae</taxon>
        <taxon>Strongylus</taxon>
    </lineage>
</organism>
<proteinExistence type="predicted"/>
<dbReference type="AlphaFoldDB" id="A0A3P7JAI2"/>
<evidence type="ECO:0000313" key="3">
    <source>
        <dbReference type="Proteomes" id="UP000270094"/>
    </source>
</evidence>
<evidence type="ECO:0000256" key="1">
    <source>
        <dbReference type="SAM" id="MobiDB-lite"/>
    </source>
</evidence>
<dbReference type="EMBL" id="UYYB01098146">
    <property type="protein sequence ID" value="VDM76979.1"/>
    <property type="molecule type" value="Genomic_DNA"/>
</dbReference>
<dbReference type="Proteomes" id="UP000270094">
    <property type="component" value="Unassembled WGS sequence"/>
</dbReference>
<reference evidence="2 3" key="1">
    <citation type="submission" date="2018-11" db="EMBL/GenBank/DDBJ databases">
        <authorList>
            <consortium name="Pathogen Informatics"/>
        </authorList>
    </citation>
    <scope>NUCLEOTIDE SEQUENCE [LARGE SCALE GENOMIC DNA]</scope>
</reference>
<name>A0A3P7JAI2_STRVU</name>
<keyword evidence="3" id="KW-1185">Reference proteome</keyword>
<gene>
    <name evidence="2" type="ORF">SVUK_LOCUS11977</name>
</gene>
<protein>
    <submittedName>
        <fullName evidence="2">Uncharacterized protein</fullName>
    </submittedName>
</protein>
<evidence type="ECO:0000313" key="2">
    <source>
        <dbReference type="EMBL" id="VDM76979.1"/>
    </source>
</evidence>
<sequence length="205" mass="23123">MLIIRTRSSVPPPNVRGSTAISHDDMPLLSTLAVDASDDSELGVASTTTKRSSPFGGGATRVGSLAMRVFVVSFLLWIRPTDCSWIFSGIPPQELDEARDIGRKGERKLMKNKKEVKDRNRQKPQLDVLLRLQWDASEWQMIAANIDVVRNSFYLDGLEQCNDIDRNWTDHIQTEALRYGNVENAVWLEKAGMKEFTSLFMTLPP</sequence>
<feature type="non-terminal residue" evidence="2">
    <location>
        <position position="205"/>
    </location>
</feature>
<feature type="region of interest" description="Disordered" evidence="1">
    <location>
        <begin position="1"/>
        <end position="22"/>
    </location>
</feature>
<dbReference type="OrthoDB" id="5801246at2759"/>
<accession>A0A3P7JAI2</accession>